<dbReference type="GO" id="GO:0009451">
    <property type="term" value="P:RNA modification"/>
    <property type="evidence" value="ECO:0007669"/>
    <property type="project" value="InterPro"/>
</dbReference>
<keyword evidence="1" id="KW-0677">Repeat</keyword>
<dbReference type="InterPro" id="IPR011990">
    <property type="entry name" value="TPR-like_helical_dom_sf"/>
</dbReference>
<name>A0A9K3H123_HELAN</name>
<protein>
    <submittedName>
        <fullName evidence="2">Tetratricopeptide-like helical domain superfamily</fullName>
    </submittedName>
</protein>
<reference evidence="2" key="1">
    <citation type="journal article" date="2017" name="Nature">
        <title>The sunflower genome provides insights into oil metabolism, flowering and Asterid evolution.</title>
        <authorList>
            <person name="Badouin H."/>
            <person name="Gouzy J."/>
            <person name="Grassa C.J."/>
            <person name="Murat F."/>
            <person name="Staton S.E."/>
            <person name="Cottret L."/>
            <person name="Lelandais-Briere C."/>
            <person name="Owens G.L."/>
            <person name="Carrere S."/>
            <person name="Mayjonade B."/>
            <person name="Legrand L."/>
            <person name="Gill N."/>
            <person name="Kane N.C."/>
            <person name="Bowers J.E."/>
            <person name="Hubner S."/>
            <person name="Bellec A."/>
            <person name="Berard A."/>
            <person name="Berges H."/>
            <person name="Blanchet N."/>
            <person name="Boniface M.C."/>
            <person name="Brunel D."/>
            <person name="Catrice O."/>
            <person name="Chaidir N."/>
            <person name="Claudel C."/>
            <person name="Donnadieu C."/>
            <person name="Faraut T."/>
            <person name="Fievet G."/>
            <person name="Helmstetter N."/>
            <person name="King M."/>
            <person name="Knapp S.J."/>
            <person name="Lai Z."/>
            <person name="Le Paslier M.C."/>
            <person name="Lippi Y."/>
            <person name="Lorenzon L."/>
            <person name="Mandel J.R."/>
            <person name="Marage G."/>
            <person name="Marchand G."/>
            <person name="Marquand E."/>
            <person name="Bret-Mestries E."/>
            <person name="Morien E."/>
            <person name="Nambeesan S."/>
            <person name="Nguyen T."/>
            <person name="Pegot-Espagnet P."/>
            <person name="Pouilly N."/>
            <person name="Raftis F."/>
            <person name="Sallet E."/>
            <person name="Schiex T."/>
            <person name="Thomas J."/>
            <person name="Vandecasteele C."/>
            <person name="Vares D."/>
            <person name="Vear F."/>
            <person name="Vautrin S."/>
            <person name="Crespi M."/>
            <person name="Mangin B."/>
            <person name="Burke J.M."/>
            <person name="Salse J."/>
            <person name="Munos S."/>
            <person name="Vincourt P."/>
            <person name="Rieseberg L.H."/>
            <person name="Langlade N.B."/>
        </authorList>
    </citation>
    <scope>NUCLEOTIDE SEQUENCE</scope>
    <source>
        <tissue evidence="2">Leaves</tissue>
    </source>
</reference>
<organism evidence="2 3">
    <name type="scientific">Helianthus annuus</name>
    <name type="common">Common sunflower</name>
    <dbReference type="NCBI Taxonomy" id="4232"/>
    <lineage>
        <taxon>Eukaryota</taxon>
        <taxon>Viridiplantae</taxon>
        <taxon>Streptophyta</taxon>
        <taxon>Embryophyta</taxon>
        <taxon>Tracheophyta</taxon>
        <taxon>Spermatophyta</taxon>
        <taxon>Magnoliopsida</taxon>
        <taxon>eudicotyledons</taxon>
        <taxon>Gunneridae</taxon>
        <taxon>Pentapetalae</taxon>
        <taxon>asterids</taxon>
        <taxon>campanulids</taxon>
        <taxon>Asterales</taxon>
        <taxon>Asteraceae</taxon>
        <taxon>Asteroideae</taxon>
        <taxon>Heliantheae alliance</taxon>
        <taxon>Heliantheae</taxon>
        <taxon>Helianthus</taxon>
    </lineage>
</organism>
<accession>A0A9K3H123</accession>
<dbReference type="NCBIfam" id="TIGR00756">
    <property type="entry name" value="PPR"/>
    <property type="match status" value="1"/>
</dbReference>
<proteinExistence type="predicted"/>
<evidence type="ECO:0000313" key="3">
    <source>
        <dbReference type="Proteomes" id="UP000215914"/>
    </source>
</evidence>
<evidence type="ECO:0000313" key="2">
    <source>
        <dbReference type="EMBL" id="KAF5763302.1"/>
    </source>
</evidence>
<keyword evidence="3" id="KW-1185">Reference proteome</keyword>
<evidence type="ECO:0000256" key="1">
    <source>
        <dbReference type="ARBA" id="ARBA00022737"/>
    </source>
</evidence>
<dbReference type="PANTHER" id="PTHR47926">
    <property type="entry name" value="PENTATRICOPEPTIDE REPEAT-CONTAINING PROTEIN"/>
    <property type="match status" value="1"/>
</dbReference>
<dbReference type="InterPro" id="IPR046960">
    <property type="entry name" value="PPR_At4g14850-like_plant"/>
</dbReference>
<comment type="caution">
    <text evidence="2">The sequence shown here is derived from an EMBL/GenBank/DDBJ whole genome shotgun (WGS) entry which is preliminary data.</text>
</comment>
<dbReference type="InterPro" id="IPR002885">
    <property type="entry name" value="PPR_rpt"/>
</dbReference>
<gene>
    <name evidence="2" type="ORF">HanXRQr2_Chr15g0678671</name>
</gene>
<dbReference type="Gene3D" id="1.25.40.10">
    <property type="entry name" value="Tetratricopeptide repeat domain"/>
    <property type="match status" value="1"/>
</dbReference>
<dbReference type="PANTHER" id="PTHR47926:SF347">
    <property type="entry name" value="PENTATRICOPEPTIDE REPEAT-CONTAINING PROTEIN"/>
    <property type="match status" value="1"/>
</dbReference>
<reference evidence="2" key="2">
    <citation type="submission" date="2020-06" db="EMBL/GenBank/DDBJ databases">
        <title>Helianthus annuus Genome sequencing and assembly Release 2.</title>
        <authorList>
            <person name="Gouzy J."/>
            <person name="Langlade N."/>
            <person name="Munos S."/>
        </authorList>
    </citation>
    <scope>NUCLEOTIDE SEQUENCE</scope>
    <source>
        <tissue evidence="2">Leaves</tissue>
    </source>
</reference>
<sequence>MLTDPTILPPLLVTMDFIGDAGMVKESLYWFDSIKNTYKVAPRCEHYACLIDILGRSGQVETAYKMIQEMPFEADLGVWGALLAGCRFSLNIELAELAARELMKLFQNKNKRGILEFETIIFTFLFHSSTLIPITKQMNQKQLN</sequence>
<dbReference type="Gramene" id="mRNA:HanXRQr2_Chr15g0678671">
    <property type="protein sequence ID" value="CDS:HanXRQr2_Chr15g0678671.1"/>
    <property type="gene ID" value="HanXRQr2_Chr15g0678671"/>
</dbReference>
<dbReference type="AlphaFoldDB" id="A0A9K3H123"/>
<dbReference type="EMBL" id="MNCJ02000330">
    <property type="protein sequence ID" value="KAF5763302.1"/>
    <property type="molecule type" value="Genomic_DNA"/>
</dbReference>
<dbReference type="GO" id="GO:0003723">
    <property type="term" value="F:RNA binding"/>
    <property type="evidence" value="ECO:0007669"/>
    <property type="project" value="InterPro"/>
</dbReference>
<dbReference type="Proteomes" id="UP000215914">
    <property type="component" value="Unassembled WGS sequence"/>
</dbReference>